<dbReference type="STRING" id="471855.Shel_14600"/>
<dbReference type="Proteomes" id="UP000002026">
    <property type="component" value="Chromosome"/>
</dbReference>
<evidence type="ECO:0008006" key="4">
    <source>
        <dbReference type="Google" id="ProtNLM"/>
    </source>
</evidence>
<proteinExistence type="predicted"/>
<keyword evidence="1" id="KW-0812">Transmembrane</keyword>
<protein>
    <recommendedName>
        <fullName evidence="4">AlgX/AlgJ SGNH hydrolase-like domain-containing protein</fullName>
    </recommendedName>
</protein>
<dbReference type="HOGENOM" id="CLU_657043_0_0_11"/>
<dbReference type="RefSeq" id="WP_012798582.1">
    <property type="nucleotide sequence ID" value="NC_013165.1"/>
</dbReference>
<sequence length="418" mass="46328">MQKVRSIAFIVSVLAVMGSMVLYQAAGFLLPGFETKTTSSIEGRAFLTLHDLAEDSFDDGSFQSDFEQYAADAFPFKDEFSLCNAGIQRAEIKLAAVPFGYDAYPTFFGSDVFALESEGVLNSYHQPIQLPGTASYAHVEAWCGALNAAAESHPDVAFDVCVTLQLRQSERDPMYGYVRGYPLMDKESVEDLWGGFLGESIDLHVFDAPLEMSVDEAWYRNDHHWQAPYAVDSYGVLAAESGWAPVSWDDADHIQVVPAWYGSNARNGLDLGFQSAFVDHAYDFSDYRYYKLTDSGKGEMFELGKRQGYLDGAVGENDIDMTNVYSEYYGNGAVWIENPNAQKGTTCLVVGDSMSYSIRRYIALNFESTICIVPGNVSTDGNVDWYADRYDVDHVVVLGHAYAPDFIYSMSPGFLGTD</sequence>
<evidence type="ECO:0000256" key="1">
    <source>
        <dbReference type="SAM" id="Phobius"/>
    </source>
</evidence>
<reference evidence="2 3" key="1">
    <citation type="journal article" date="2009" name="Stand. Genomic Sci.">
        <title>Complete genome sequence of Slackia heliotrinireducens type strain (RHS 1).</title>
        <authorList>
            <person name="Pukall R."/>
            <person name="Lapidus A."/>
            <person name="Nolan M."/>
            <person name="Copeland A."/>
            <person name="Glavina Del Rio T."/>
            <person name="Lucas S."/>
            <person name="Chen F."/>
            <person name="Tice H."/>
            <person name="Cheng J.F."/>
            <person name="Chertkov O."/>
            <person name="Bruce D."/>
            <person name="Goodwin L."/>
            <person name="Kuske C."/>
            <person name="Brettin T."/>
            <person name="Detter J.C."/>
            <person name="Han C."/>
            <person name="Pitluck S."/>
            <person name="Pati A."/>
            <person name="Mavrommatis K."/>
            <person name="Ivanova N."/>
            <person name="Ovchinnikova G."/>
            <person name="Chen A."/>
            <person name="Palaniappan K."/>
            <person name="Schneider S."/>
            <person name="Rohde M."/>
            <person name="Chain P."/>
            <person name="D'haeseleer P."/>
            <person name="Goker M."/>
            <person name="Bristow J."/>
            <person name="Eisen J.A."/>
            <person name="Markowitz V."/>
            <person name="Kyrpides N.C."/>
            <person name="Klenk H.P."/>
            <person name="Hugenholtz P."/>
        </authorList>
    </citation>
    <scope>NUCLEOTIDE SEQUENCE [LARGE SCALE GENOMIC DNA]</scope>
    <source>
        <strain evidence="3">ATCC 29202 / DSM 20476 / NCTC 11029 / RHS 1</strain>
    </source>
</reference>
<keyword evidence="1" id="KW-0472">Membrane</keyword>
<dbReference type="eggNOG" id="ENOG5030P67">
    <property type="taxonomic scope" value="Bacteria"/>
</dbReference>
<dbReference type="KEGG" id="shi:Shel_14600"/>
<keyword evidence="1" id="KW-1133">Transmembrane helix</keyword>
<evidence type="ECO:0000313" key="3">
    <source>
        <dbReference type="Proteomes" id="UP000002026"/>
    </source>
</evidence>
<dbReference type="AlphaFoldDB" id="C7N6E5"/>
<keyword evidence="3" id="KW-1185">Reference proteome</keyword>
<gene>
    <name evidence="2" type="ordered locus">Shel_14600</name>
</gene>
<evidence type="ECO:0000313" key="2">
    <source>
        <dbReference type="EMBL" id="ACV22480.1"/>
    </source>
</evidence>
<organism evidence="2 3">
    <name type="scientific">Slackia heliotrinireducens (strain ATCC 29202 / DSM 20476 / NCTC 11029 / RHS 1)</name>
    <name type="common">Peptococcus heliotrinreducens</name>
    <dbReference type="NCBI Taxonomy" id="471855"/>
    <lineage>
        <taxon>Bacteria</taxon>
        <taxon>Bacillati</taxon>
        <taxon>Actinomycetota</taxon>
        <taxon>Coriobacteriia</taxon>
        <taxon>Eggerthellales</taxon>
        <taxon>Eggerthellaceae</taxon>
        <taxon>Slackia</taxon>
    </lineage>
</organism>
<accession>C7N6E5</accession>
<dbReference type="EMBL" id="CP001684">
    <property type="protein sequence ID" value="ACV22480.1"/>
    <property type="molecule type" value="Genomic_DNA"/>
</dbReference>
<feature type="transmembrane region" description="Helical" evidence="1">
    <location>
        <begin position="7"/>
        <end position="30"/>
    </location>
</feature>
<name>C7N6E5_SLAHD</name>